<protein>
    <submittedName>
        <fullName evidence="2">Uncharacterized protein</fullName>
    </submittedName>
</protein>
<keyword evidence="1" id="KW-0472">Membrane</keyword>
<proteinExistence type="predicted"/>
<evidence type="ECO:0000313" key="2">
    <source>
        <dbReference type="EMBL" id="MBA4643194.1"/>
    </source>
</evidence>
<sequence length="106" mass="10998">MEALSAAVMVSEGALPGLSGPTDPTLRLPSLGLSTASLRALSLASANALSRASRIALSTAILSFSFSFFLLFTASRSLWTSSEGSVLLCISSFPSDFSLFPVSLYS</sequence>
<feature type="transmembrane region" description="Helical" evidence="1">
    <location>
        <begin position="55"/>
        <end position="74"/>
    </location>
</feature>
<keyword evidence="1" id="KW-1133">Transmembrane helix</keyword>
<reference evidence="2" key="2">
    <citation type="submission" date="2020-07" db="EMBL/GenBank/DDBJ databases">
        <authorList>
            <person name="Vera ALvarez R."/>
            <person name="Arias-Moreno D.M."/>
            <person name="Jimenez-Jacinto V."/>
            <person name="Jimenez-Bremont J.F."/>
            <person name="Swaminathan K."/>
            <person name="Moose S.P."/>
            <person name="Guerrero-Gonzalez M.L."/>
            <person name="Marino-Ramirez L."/>
            <person name="Landsman D."/>
            <person name="Rodriguez-Kessler M."/>
            <person name="Delgado-Sanchez P."/>
        </authorList>
    </citation>
    <scope>NUCLEOTIDE SEQUENCE</scope>
    <source>
        <tissue evidence="2">Cladode</tissue>
    </source>
</reference>
<dbReference type="EMBL" id="GISG01132366">
    <property type="protein sequence ID" value="MBA4643194.1"/>
    <property type="molecule type" value="Transcribed_RNA"/>
</dbReference>
<name>A0A7C8ZH97_OPUST</name>
<evidence type="ECO:0000256" key="1">
    <source>
        <dbReference type="SAM" id="Phobius"/>
    </source>
</evidence>
<organism evidence="2">
    <name type="scientific">Opuntia streptacantha</name>
    <name type="common">Prickly pear cactus</name>
    <name type="synonym">Opuntia cardona</name>
    <dbReference type="NCBI Taxonomy" id="393608"/>
    <lineage>
        <taxon>Eukaryota</taxon>
        <taxon>Viridiplantae</taxon>
        <taxon>Streptophyta</taxon>
        <taxon>Embryophyta</taxon>
        <taxon>Tracheophyta</taxon>
        <taxon>Spermatophyta</taxon>
        <taxon>Magnoliopsida</taxon>
        <taxon>eudicotyledons</taxon>
        <taxon>Gunneridae</taxon>
        <taxon>Pentapetalae</taxon>
        <taxon>Caryophyllales</taxon>
        <taxon>Cactineae</taxon>
        <taxon>Cactaceae</taxon>
        <taxon>Opuntioideae</taxon>
        <taxon>Opuntia</taxon>
    </lineage>
</organism>
<keyword evidence="1" id="KW-0812">Transmembrane</keyword>
<accession>A0A7C8ZH97</accession>
<reference evidence="2" key="1">
    <citation type="journal article" date="2013" name="J. Plant Res.">
        <title>Effect of fungi and light on seed germination of three Opuntia species from semiarid lands of central Mexico.</title>
        <authorList>
            <person name="Delgado-Sanchez P."/>
            <person name="Jimenez-Bremont J.F."/>
            <person name="Guerrero-Gonzalez Mde L."/>
            <person name="Flores J."/>
        </authorList>
    </citation>
    <scope>NUCLEOTIDE SEQUENCE</scope>
    <source>
        <tissue evidence="2">Cladode</tissue>
    </source>
</reference>
<dbReference type="AlphaFoldDB" id="A0A7C8ZH97"/>